<proteinExistence type="predicted"/>
<protein>
    <submittedName>
        <fullName evidence="1">9391_t:CDS:1</fullName>
    </submittedName>
</protein>
<sequence>LKECPYIVIVSVGKHTHLPPPPSKPLITAVENLNKIMNNEDLLDLTARKLLTKPALKIYLNGAHISTLHPSFNKQSRLNYLIGKAKRTKYPFGQDIY</sequence>
<dbReference type="OrthoDB" id="2440332at2759"/>
<name>A0A9N9EHV7_9GLOM</name>
<organism evidence="1 2">
    <name type="scientific">Paraglomus brasilianum</name>
    <dbReference type="NCBI Taxonomy" id="144538"/>
    <lineage>
        <taxon>Eukaryota</taxon>
        <taxon>Fungi</taxon>
        <taxon>Fungi incertae sedis</taxon>
        <taxon>Mucoromycota</taxon>
        <taxon>Glomeromycotina</taxon>
        <taxon>Glomeromycetes</taxon>
        <taxon>Paraglomerales</taxon>
        <taxon>Paraglomeraceae</taxon>
        <taxon>Paraglomus</taxon>
    </lineage>
</organism>
<evidence type="ECO:0000313" key="1">
    <source>
        <dbReference type="EMBL" id="CAG8678962.1"/>
    </source>
</evidence>
<comment type="caution">
    <text evidence="1">The sequence shown here is derived from an EMBL/GenBank/DDBJ whole genome shotgun (WGS) entry which is preliminary data.</text>
</comment>
<reference evidence="1" key="1">
    <citation type="submission" date="2021-06" db="EMBL/GenBank/DDBJ databases">
        <authorList>
            <person name="Kallberg Y."/>
            <person name="Tangrot J."/>
            <person name="Rosling A."/>
        </authorList>
    </citation>
    <scope>NUCLEOTIDE SEQUENCE</scope>
    <source>
        <strain evidence="1">BR232B</strain>
    </source>
</reference>
<keyword evidence="2" id="KW-1185">Reference proteome</keyword>
<dbReference type="EMBL" id="CAJVPI010006493">
    <property type="protein sequence ID" value="CAG8678962.1"/>
    <property type="molecule type" value="Genomic_DNA"/>
</dbReference>
<evidence type="ECO:0000313" key="2">
    <source>
        <dbReference type="Proteomes" id="UP000789739"/>
    </source>
</evidence>
<dbReference type="Proteomes" id="UP000789739">
    <property type="component" value="Unassembled WGS sequence"/>
</dbReference>
<dbReference type="AlphaFoldDB" id="A0A9N9EHV7"/>
<gene>
    <name evidence="1" type="ORF">PBRASI_LOCUS11697</name>
</gene>
<accession>A0A9N9EHV7</accession>
<feature type="non-terminal residue" evidence="1">
    <location>
        <position position="97"/>
    </location>
</feature>
<feature type="non-terminal residue" evidence="1">
    <location>
        <position position="1"/>
    </location>
</feature>